<protein>
    <submittedName>
        <fullName evidence="1">Protein ZBED8-like</fullName>
    </submittedName>
</protein>
<organism evidence="1 2">
    <name type="scientific">Oopsacas minuta</name>
    <dbReference type="NCBI Taxonomy" id="111878"/>
    <lineage>
        <taxon>Eukaryota</taxon>
        <taxon>Metazoa</taxon>
        <taxon>Porifera</taxon>
        <taxon>Hexactinellida</taxon>
        <taxon>Hexasterophora</taxon>
        <taxon>Lyssacinosida</taxon>
        <taxon>Leucopsacidae</taxon>
        <taxon>Oopsacas</taxon>
    </lineage>
</organism>
<evidence type="ECO:0000313" key="1">
    <source>
        <dbReference type="EMBL" id="KAI6650016.1"/>
    </source>
</evidence>
<evidence type="ECO:0000313" key="2">
    <source>
        <dbReference type="Proteomes" id="UP001165289"/>
    </source>
</evidence>
<dbReference type="EMBL" id="JAKMXF010000315">
    <property type="protein sequence ID" value="KAI6650016.1"/>
    <property type="molecule type" value="Genomic_DNA"/>
</dbReference>
<name>A0AAV7JMK9_9METZ</name>
<sequence>MFAIQLDESTDVANLSQLMVFARYMNGPTIEEEFLFCKPLETTTKAEDVMAVVSTFFGDMNLTWKNIVGVCSDGAPAMLGSRSGFISLVNTRIRMC</sequence>
<comment type="caution">
    <text evidence="1">The sequence shown here is derived from an EMBL/GenBank/DDBJ whole genome shotgun (WGS) entry which is preliminary data.</text>
</comment>
<accession>A0AAV7JMK9</accession>
<dbReference type="Proteomes" id="UP001165289">
    <property type="component" value="Unassembled WGS sequence"/>
</dbReference>
<dbReference type="PANTHER" id="PTHR45913">
    <property type="entry name" value="EPM2A-INTERACTING PROTEIN 1"/>
    <property type="match status" value="1"/>
</dbReference>
<proteinExistence type="predicted"/>
<gene>
    <name evidence="1" type="ORF">LOD99_6231</name>
</gene>
<dbReference type="AlphaFoldDB" id="A0AAV7JMK9"/>
<dbReference type="PANTHER" id="PTHR45913:SF19">
    <property type="entry name" value="LOW QUALITY PROTEIN: ZINC FINGER BED DOMAIN-CONTAINING PROTEIN 5-LIKE"/>
    <property type="match status" value="1"/>
</dbReference>
<keyword evidence="2" id="KW-1185">Reference proteome</keyword>
<reference evidence="1 2" key="1">
    <citation type="journal article" date="2023" name="BMC Biol.">
        <title>The compact genome of the sponge Oopsacas minuta (Hexactinellida) is lacking key metazoan core genes.</title>
        <authorList>
            <person name="Santini S."/>
            <person name="Schenkelaars Q."/>
            <person name="Jourda C."/>
            <person name="Duchesne M."/>
            <person name="Belahbib H."/>
            <person name="Rocher C."/>
            <person name="Selva M."/>
            <person name="Riesgo A."/>
            <person name="Vervoort M."/>
            <person name="Leys S.P."/>
            <person name="Kodjabachian L."/>
            <person name="Le Bivic A."/>
            <person name="Borchiellini C."/>
            <person name="Claverie J.M."/>
            <person name="Renard E."/>
        </authorList>
    </citation>
    <scope>NUCLEOTIDE SEQUENCE [LARGE SCALE GENOMIC DNA]</scope>
    <source>
        <strain evidence="1">SPO-2</strain>
    </source>
</reference>